<evidence type="ECO:0000256" key="2">
    <source>
        <dbReference type="ARBA" id="ARBA00005222"/>
    </source>
</evidence>
<accession>A0A7R6R7J0</accession>
<sequence>MALPETIVLSLLDDVERRDHIRKHFEAIGIENYRFANAIAADSDLVSLWYATDRVKSYPPCFRCGAAKCDCENNILIPAQVANCLSFAQIWASLPKDPTRLYMICEDDVLFFPGAVEKLKNFLDALQSNSQPILIRLSESGLPTDQKVTGELRITDQPVMSNPAYIINGAMAQYLTDRFKQVETTSDIWLHERIAAQSVVQAMTIKPRLATELSYNALHARFTSNIHPKGINQEDLQKKSRHIKRADSPMAYENLRAQWSGTQLPKQWNYLASEPFQMRYMLTAGLLRKHANILEIGAYKTPLYKFLEDQGKNVRCIDPLILQETHTETQWLEPFDYRCIELDPFGGQPYALVIMGLDLPITYKLKHYLQTAEVALIEFPEDAVWKRSRETFDQLVLDAGLTVLSQVHMDFEGNDFSEYQKTNEWPPRVDRYVFLVSAKYKTVKEMEYANPFVTPAPVLDTSTSRLVNTNFIRDNILSDAAFDFSHGAASAANYLGGGLLYYTLVYMLQSRVCVCLGSGGGFVPRLMRQAQRDIGLGEAGRTILIDGDRGNYGRPNWLSEDSTLRTKYPDIEICISDTVEAAAQLKRIGTSIDYLHIDADHSAEGSLRDFEAYLPIMRNNGIVTFHDTRPNAHTSTTCWKTVDNIKNKGFEIVNMPYLSNGVAIMRVLNNNGSA</sequence>
<dbReference type="GO" id="GO:0009103">
    <property type="term" value="P:lipopolysaccharide biosynthetic process"/>
    <property type="evidence" value="ECO:0007669"/>
    <property type="project" value="UniProtKB-KW"/>
</dbReference>
<protein>
    <recommendedName>
        <fullName evidence="4">Glycosyl transferase family 25 domain-containing protein</fullName>
    </recommendedName>
</protein>
<dbReference type="Pfam" id="PF13578">
    <property type="entry name" value="Methyltransf_24"/>
    <property type="match status" value="1"/>
</dbReference>
<evidence type="ECO:0000313" key="5">
    <source>
        <dbReference type="EMBL" id="BBU69665.1"/>
    </source>
</evidence>
<organism evidence="5 6">
    <name type="scientific">Fluviibacter phosphoraccumulans</name>
    <dbReference type="NCBI Taxonomy" id="1751046"/>
    <lineage>
        <taxon>Bacteria</taxon>
        <taxon>Pseudomonadati</taxon>
        <taxon>Pseudomonadota</taxon>
        <taxon>Betaproteobacteria</taxon>
        <taxon>Rhodocyclales</taxon>
        <taxon>Fluviibacteraceae</taxon>
        <taxon>Fluviibacter</taxon>
    </lineage>
</organism>
<evidence type="ECO:0000313" key="6">
    <source>
        <dbReference type="Proteomes" id="UP000463961"/>
    </source>
</evidence>
<gene>
    <name evidence="5" type="ORF">ICHIAU1_19480</name>
</gene>
<dbReference type="InterPro" id="IPR029063">
    <property type="entry name" value="SAM-dependent_MTases_sf"/>
</dbReference>
<comment type="pathway">
    <text evidence="2">Glycan metabolism; lacto-N-neotetraose biosynthesis.</text>
</comment>
<dbReference type="RefSeq" id="WP_162049641.1">
    <property type="nucleotide sequence ID" value="NZ_AP022345.1"/>
</dbReference>
<dbReference type="InterPro" id="IPR002654">
    <property type="entry name" value="Glyco_trans_25"/>
</dbReference>
<dbReference type="SUPFAM" id="SSF53335">
    <property type="entry name" value="S-adenosyl-L-methionine-dependent methyltransferases"/>
    <property type="match status" value="1"/>
</dbReference>
<evidence type="ECO:0000259" key="4">
    <source>
        <dbReference type="Pfam" id="PF01755"/>
    </source>
</evidence>
<dbReference type="AlphaFoldDB" id="A0A7R6R7J0"/>
<dbReference type="Pfam" id="PF01755">
    <property type="entry name" value="Glyco_transf_25"/>
    <property type="match status" value="1"/>
</dbReference>
<dbReference type="EMBL" id="AP022345">
    <property type="protein sequence ID" value="BBU69665.1"/>
    <property type="molecule type" value="Genomic_DNA"/>
</dbReference>
<dbReference type="Proteomes" id="UP000463961">
    <property type="component" value="Chromosome"/>
</dbReference>
<evidence type="ECO:0000256" key="3">
    <source>
        <dbReference type="ARBA" id="ARBA00022985"/>
    </source>
</evidence>
<feature type="domain" description="Glycosyl transferase family 25" evidence="4">
    <location>
        <begin position="5"/>
        <end position="187"/>
    </location>
</feature>
<proteinExistence type="predicted"/>
<comment type="pathway">
    <text evidence="1">Bacterial outer membrane biogenesis; lipooligosaccharide biosynthesis.</text>
</comment>
<keyword evidence="3" id="KW-0448">Lipopolysaccharide biosynthesis</keyword>
<keyword evidence="6" id="KW-1185">Reference proteome</keyword>
<dbReference type="Gene3D" id="3.40.50.150">
    <property type="entry name" value="Vaccinia Virus protein VP39"/>
    <property type="match status" value="1"/>
</dbReference>
<reference evidence="6" key="1">
    <citation type="submission" date="2020-01" db="EMBL/GenBank/DDBJ databases">
        <title>Phosphoaccumulans saitamaens gen. nov., sp. nov., a polyphosphate accumulating bacterium isolated from surface river water.</title>
        <authorList>
            <person name="Watanabe K."/>
            <person name="Suda W."/>
        </authorList>
    </citation>
    <scope>NUCLEOTIDE SEQUENCE [LARGE SCALE GENOMIC DNA]</scope>
    <source>
        <strain evidence="6">ICHIAU1</strain>
    </source>
</reference>
<name>A0A7R6R7J0_9RHOO</name>
<evidence type="ECO:0000256" key="1">
    <source>
        <dbReference type="ARBA" id="ARBA00005068"/>
    </source>
</evidence>
<dbReference type="OrthoDB" id="9816564at2"/>